<dbReference type="Pfam" id="PF06841">
    <property type="entry name" value="Phage_T4_gp19"/>
    <property type="match status" value="1"/>
</dbReference>
<dbReference type="PANTHER" id="PTHR38009">
    <property type="entry name" value="CONSERVED HYPOTHETICAL PHAGE TAIL PROTEIN"/>
    <property type="match status" value="1"/>
</dbReference>
<reference evidence="2" key="1">
    <citation type="journal article" date="2014" name="Int. J. Syst. Evol. Microbiol.">
        <title>Complete genome sequence of Corynebacterium casei LMG S-19264T (=DSM 44701T), isolated from a smear-ripened cheese.</title>
        <authorList>
            <consortium name="US DOE Joint Genome Institute (JGI-PGF)"/>
            <person name="Walter F."/>
            <person name="Albersmeier A."/>
            <person name="Kalinowski J."/>
            <person name="Ruckert C."/>
        </authorList>
    </citation>
    <scope>NUCLEOTIDE SEQUENCE</scope>
    <source>
        <strain evidence="2">JCM 4125</strain>
    </source>
</reference>
<evidence type="ECO:0000313" key="2">
    <source>
        <dbReference type="EMBL" id="GGT93680.1"/>
    </source>
</evidence>
<dbReference type="NCBIfam" id="TIGR02241">
    <property type="entry name" value="conserved hypothetical phage tail region protein"/>
    <property type="match status" value="1"/>
</dbReference>
<comment type="caution">
    <text evidence="2">The sequence shown here is derived from an EMBL/GenBank/DDBJ whole genome shotgun (WGS) entry which is preliminary data.</text>
</comment>
<protein>
    <recommendedName>
        <fullName evidence="4">Phage tail protein</fullName>
    </recommendedName>
</protein>
<dbReference type="GO" id="GO:0005198">
    <property type="term" value="F:structural molecule activity"/>
    <property type="evidence" value="ECO:0007669"/>
    <property type="project" value="InterPro"/>
</dbReference>
<organism evidence="2 3">
    <name type="scientific">Streptomyces phaeofaciens</name>
    <dbReference type="NCBI Taxonomy" id="68254"/>
    <lineage>
        <taxon>Bacteria</taxon>
        <taxon>Bacillati</taxon>
        <taxon>Actinomycetota</taxon>
        <taxon>Actinomycetes</taxon>
        <taxon>Kitasatosporales</taxon>
        <taxon>Streptomycetaceae</taxon>
        <taxon>Streptomyces</taxon>
    </lineage>
</organism>
<evidence type="ECO:0000313" key="3">
    <source>
        <dbReference type="Proteomes" id="UP000646776"/>
    </source>
</evidence>
<evidence type="ECO:0008006" key="4">
    <source>
        <dbReference type="Google" id="ProtNLM"/>
    </source>
</evidence>
<dbReference type="InterPro" id="IPR010667">
    <property type="entry name" value="Phage_T4_Gp19"/>
</dbReference>
<dbReference type="AlphaFoldDB" id="A0A918HQL8"/>
<proteinExistence type="predicted"/>
<dbReference type="InterPro" id="IPR011747">
    <property type="entry name" value="CHP02241"/>
</dbReference>
<dbReference type="EMBL" id="BMSA01000043">
    <property type="protein sequence ID" value="GGT93680.1"/>
    <property type="molecule type" value="Genomic_DNA"/>
</dbReference>
<sequence length="185" mass="19955">MTELVQTFRFRVRLTRSTAPGPTDRPPPRLKGDKNTAPGTSPPAGGPDRLGDGGFQDCSGLGLEADLREYSEGGGNDRVVRRTGRVKLQPLVLKRGMFCPTEGGPADTGLWDWLHGMVAGGPPAARYDGDVEVLDPTGERVVAHWTFSRGLPLKVNGPTLNARTGEIAVEELHIAHEGLRLERAR</sequence>
<evidence type="ECO:0000256" key="1">
    <source>
        <dbReference type="SAM" id="MobiDB-lite"/>
    </source>
</evidence>
<reference evidence="2" key="2">
    <citation type="submission" date="2020-09" db="EMBL/GenBank/DDBJ databases">
        <authorList>
            <person name="Sun Q."/>
            <person name="Ohkuma M."/>
        </authorList>
    </citation>
    <scope>NUCLEOTIDE SEQUENCE</scope>
    <source>
        <strain evidence="2">JCM 4125</strain>
    </source>
</reference>
<accession>A0A918HQL8</accession>
<gene>
    <name evidence="2" type="ORF">GCM10010226_84410</name>
</gene>
<keyword evidence="3" id="KW-1185">Reference proteome</keyword>
<dbReference type="RefSeq" id="WP_189717908.1">
    <property type="nucleotide sequence ID" value="NZ_BMSA01000043.1"/>
</dbReference>
<dbReference type="Proteomes" id="UP000646776">
    <property type="component" value="Unassembled WGS sequence"/>
</dbReference>
<feature type="region of interest" description="Disordered" evidence="1">
    <location>
        <begin position="13"/>
        <end position="54"/>
    </location>
</feature>
<name>A0A918HQL8_9ACTN</name>
<dbReference type="PANTHER" id="PTHR38009:SF1">
    <property type="entry name" value="CONSERVED HYPOTHETICAL PHAGE TAIL PROTEIN"/>
    <property type="match status" value="1"/>
</dbReference>